<dbReference type="AlphaFoldDB" id="U1N3A3"/>
<dbReference type="HOGENOM" id="CLU_091226_1_1_2"/>
<dbReference type="InterPro" id="IPR055860">
    <property type="entry name" value="DUF7437"/>
</dbReference>
<dbReference type="EMBL" id="KE356561">
    <property type="protein sequence ID" value="ERG97359.1"/>
    <property type="molecule type" value="Genomic_DNA"/>
</dbReference>
<dbReference type="eggNOG" id="arCOG04498">
    <property type="taxonomic scope" value="Archaea"/>
</dbReference>
<dbReference type="Proteomes" id="UP000030710">
    <property type="component" value="Unassembled WGS sequence"/>
</dbReference>
<feature type="domain" description="DUF7437" evidence="1">
    <location>
        <begin position="66"/>
        <end position="130"/>
    </location>
</feature>
<reference evidence="2 3" key="1">
    <citation type="journal article" date="2013" name="PLoS ONE">
        <title>Assembly-driven community genomics of a hypersaline microbial ecosystem.</title>
        <authorList>
            <person name="Podell S."/>
            <person name="Ugalde J.A."/>
            <person name="Narasingarao P."/>
            <person name="Banfield J.F."/>
            <person name="Heidelberg K.B."/>
            <person name="Allen E.E."/>
        </authorList>
    </citation>
    <scope>NUCLEOTIDE SEQUENCE [LARGE SCALE GENOMIC DNA]</scope>
    <source>
        <strain evidence="3">J07HQW2</strain>
    </source>
</reference>
<proteinExistence type="predicted"/>
<accession>U1N3A3</accession>
<sequence length="153" mass="16620">MDDLELAQGTAYSYVNRLVDAGVVDVTDGGQPRRYATREIDITVTTAAGDREYTITPALIDAVSRRETDDDIGTYIERHGVAGLATALTYTVARERGEVTHRLMAEDLDISPLAAEMILQVLRPVVHEHYDIEEGGASLDEVNVGDGDTVDDA</sequence>
<evidence type="ECO:0000313" key="3">
    <source>
        <dbReference type="Proteomes" id="UP000030710"/>
    </source>
</evidence>
<protein>
    <recommendedName>
        <fullName evidence="1">DUF7437 domain-containing protein</fullName>
    </recommendedName>
</protein>
<evidence type="ECO:0000259" key="1">
    <source>
        <dbReference type="Pfam" id="PF24218"/>
    </source>
</evidence>
<dbReference type="Pfam" id="PF24218">
    <property type="entry name" value="DUF7437"/>
    <property type="match status" value="1"/>
</dbReference>
<organism evidence="2 3">
    <name type="scientific">Haloquadratum walsbyi J07HQW2</name>
    <dbReference type="NCBI Taxonomy" id="1238425"/>
    <lineage>
        <taxon>Archaea</taxon>
        <taxon>Methanobacteriati</taxon>
        <taxon>Methanobacteriota</taxon>
        <taxon>Stenosarchaea group</taxon>
        <taxon>Halobacteria</taxon>
        <taxon>Halobacteriales</taxon>
        <taxon>Haloferacaceae</taxon>
        <taxon>Haloquadratum</taxon>
    </lineage>
</organism>
<name>U1N3A3_9EURY</name>
<evidence type="ECO:0000313" key="2">
    <source>
        <dbReference type="EMBL" id="ERG97359.1"/>
    </source>
</evidence>
<gene>
    <name evidence="2" type="ORF">J07HQW2_03845</name>
</gene>